<dbReference type="GO" id="GO:0004553">
    <property type="term" value="F:hydrolase activity, hydrolyzing O-glycosyl compounds"/>
    <property type="evidence" value="ECO:0007669"/>
    <property type="project" value="InterPro"/>
</dbReference>
<evidence type="ECO:0000313" key="3">
    <source>
        <dbReference type="EMBL" id="SVE38978.1"/>
    </source>
</evidence>
<dbReference type="GO" id="GO:0009254">
    <property type="term" value="P:peptidoglycan turnover"/>
    <property type="evidence" value="ECO:0007669"/>
    <property type="project" value="TreeGrafter"/>
</dbReference>
<dbReference type="InterPro" id="IPR017853">
    <property type="entry name" value="GH"/>
</dbReference>
<reference evidence="3" key="1">
    <citation type="submission" date="2018-05" db="EMBL/GenBank/DDBJ databases">
        <authorList>
            <person name="Lanie J.A."/>
            <person name="Ng W.-L."/>
            <person name="Kazmierczak K.M."/>
            <person name="Andrzejewski T.M."/>
            <person name="Davidsen T.M."/>
            <person name="Wayne K.J."/>
            <person name="Tettelin H."/>
            <person name="Glass J.I."/>
            <person name="Rusch D."/>
            <person name="Podicherti R."/>
            <person name="Tsui H.-C.T."/>
            <person name="Winkler M.E."/>
        </authorList>
    </citation>
    <scope>NUCLEOTIDE SEQUENCE</scope>
</reference>
<protein>
    <recommendedName>
        <fullName evidence="4">Glycoside hydrolase family 3 N-terminal domain-containing protein</fullName>
    </recommendedName>
</protein>
<sequence length="104" mass="12580">MKNRRAFIVGIKTTSLTKKEKFFFKKYKPWGVILFSRNLKNLYQIKKLTNDIRYIFRDKNYPILIDQEGGKVNRLNKLIETSTLSAEFFGNLYKSNKKKFYNYY</sequence>
<evidence type="ECO:0008006" key="4">
    <source>
        <dbReference type="Google" id="ProtNLM"/>
    </source>
</evidence>
<dbReference type="SUPFAM" id="SSF51445">
    <property type="entry name" value="(Trans)glycosidases"/>
    <property type="match status" value="1"/>
</dbReference>
<dbReference type="InterPro" id="IPR036962">
    <property type="entry name" value="Glyco_hydro_3_N_sf"/>
</dbReference>
<proteinExistence type="inferred from homology"/>
<accession>A0A383D530</accession>
<dbReference type="PANTHER" id="PTHR30480">
    <property type="entry name" value="BETA-HEXOSAMINIDASE-RELATED"/>
    <property type="match status" value="1"/>
</dbReference>
<keyword evidence="2" id="KW-0378">Hydrolase</keyword>
<dbReference type="PANTHER" id="PTHR30480:SF13">
    <property type="entry name" value="BETA-HEXOSAMINIDASE"/>
    <property type="match status" value="1"/>
</dbReference>
<feature type="non-terminal residue" evidence="3">
    <location>
        <position position="104"/>
    </location>
</feature>
<evidence type="ECO:0000256" key="2">
    <source>
        <dbReference type="ARBA" id="ARBA00022801"/>
    </source>
</evidence>
<gene>
    <name evidence="3" type="ORF">METZ01_LOCUS491832</name>
</gene>
<name>A0A383D530_9ZZZZ</name>
<dbReference type="EMBL" id="UINC01213967">
    <property type="protein sequence ID" value="SVE38978.1"/>
    <property type="molecule type" value="Genomic_DNA"/>
</dbReference>
<dbReference type="GO" id="GO:0005975">
    <property type="term" value="P:carbohydrate metabolic process"/>
    <property type="evidence" value="ECO:0007669"/>
    <property type="project" value="InterPro"/>
</dbReference>
<dbReference type="Gene3D" id="3.20.20.300">
    <property type="entry name" value="Glycoside hydrolase, family 3, N-terminal domain"/>
    <property type="match status" value="1"/>
</dbReference>
<dbReference type="InterPro" id="IPR050226">
    <property type="entry name" value="NagZ_Beta-hexosaminidase"/>
</dbReference>
<comment type="similarity">
    <text evidence="1">Belongs to the glycosyl hydrolase 3 family.</text>
</comment>
<evidence type="ECO:0000256" key="1">
    <source>
        <dbReference type="ARBA" id="ARBA00005336"/>
    </source>
</evidence>
<dbReference type="AlphaFoldDB" id="A0A383D530"/>
<organism evidence="3">
    <name type="scientific">marine metagenome</name>
    <dbReference type="NCBI Taxonomy" id="408172"/>
    <lineage>
        <taxon>unclassified sequences</taxon>
        <taxon>metagenomes</taxon>
        <taxon>ecological metagenomes</taxon>
    </lineage>
</organism>